<name>A0A840Q389_9PSEU</name>
<sequence length="34" mass="4007">MLNRFQHSLPRTCNGPLRSFDFLWTTPQLSRKTG</sequence>
<gene>
    <name evidence="1" type="ORF">BJ970_004516</name>
</gene>
<proteinExistence type="predicted"/>
<keyword evidence="2" id="KW-1185">Reference proteome</keyword>
<comment type="caution">
    <text evidence="1">The sequence shown here is derived from an EMBL/GenBank/DDBJ whole genome shotgun (WGS) entry which is preliminary data.</text>
</comment>
<protein>
    <submittedName>
        <fullName evidence="1">Uncharacterized protein</fullName>
    </submittedName>
</protein>
<accession>A0A840Q389</accession>
<dbReference type="Proteomes" id="UP000584374">
    <property type="component" value="Unassembled WGS sequence"/>
</dbReference>
<evidence type="ECO:0000313" key="1">
    <source>
        <dbReference type="EMBL" id="MBB5156982.1"/>
    </source>
</evidence>
<dbReference type="EMBL" id="JACHIW010000001">
    <property type="protein sequence ID" value="MBB5156982.1"/>
    <property type="molecule type" value="Genomic_DNA"/>
</dbReference>
<reference evidence="1 2" key="1">
    <citation type="submission" date="2020-08" db="EMBL/GenBank/DDBJ databases">
        <title>Sequencing the genomes of 1000 actinobacteria strains.</title>
        <authorList>
            <person name="Klenk H.-P."/>
        </authorList>
    </citation>
    <scope>NUCLEOTIDE SEQUENCE [LARGE SCALE GENOMIC DNA]</scope>
    <source>
        <strain evidence="1 2">DSM 45584</strain>
    </source>
</reference>
<evidence type="ECO:0000313" key="2">
    <source>
        <dbReference type="Proteomes" id="UP000584374"/>
    </source>
</evidence>
<organism evidence="1 2">
    <name type="scientific">Saccharopolyspora phatthalungensis</name>
    <dbReference type="NCBI Taxonomy" id="664693"/>
    <lineage>
        <taxon>Bacteria</taxon>
        <taxon>Bacillati</taxon>
        <taxon>Actinomycetota</taxon>
        <taxon>Actinomycetes</taxon>
        <taxon>Pseudonocardiales</taxon>
        <taxon>Pseudonocardiaceae</taxon>
        <taxon>Saccharopolyspora</taxon>
    </lineage>
</organism>
<dbReference type="AlphaFoldDB" id="A0A840Q389"/>